<dbReference type="PANTHER" id="PTHR11562:SF17">
    <property type="entry name" value="RE54080P-RELATED"/>
    <property type="match status" value="1"/>
</dbReference>
<keyword evidence="15" id="KW-1185">Reference proteome</keyword>
<gene>
    <name evidence="14" type="ORF">SAMN02745223_00635</name>
    <name evidence="13" type="ORF">VW29_21350</name>
</gene>
<dbReference type="Pfam" id="PF16916">
    <property type="entry name" value="ZT_dimer"/>
    <property type="match status" value="1"/>
</dbReference>
<feature type="transmembrane region" description="Helical" evidence="10">
    <location>
        <begin position="45"/>
        <end position="73"/>
    </location>
</feature>
<keyword evidence="5" id="KW-0862">Zinc</keyword>
<evidence type="ECO:0000256" key="4">
    <source>
        <dbReference type="ARBA" id="ARBA00022692"/>
    </source>
</evidence>
<dbReference type="PANTHER" id="PTHR11562">
    <property type="entry name" value="CATION EFFLUX PROTEIN/ ZINC TRANSPORTER"/>
    <property type="match status" value="1"/>
</dbReference>
<dbReference type="STRING" id="1121477.SAMN02745223_00635"/>
<evidence type="ECO:0000313" key="14">
    <source>
        <dbReference type="EMBL" id="SHE52577.1"/>
    </source>
</evidence>
<evidence type="ECO:0000256" key="1">
    <source>
        <dbReference type="ARBA" id="ARBA00004141"/>
    </source>
</evidence>
<dbReference type="NCBIfam" id="TIGR01297">
    <property type="entry name" value="CDF"/>
    <property type="match status" value="1"/>
</dbReference>
<keyword evidence="5" id="KW-0864">Zinc transport</keyword>
<protein>
    <submittedName>
        <fullName evidence="14">Cobalt-zinc-cadmium efflux system protein</fullName>
    </submittedName>
    <submittedName>
        <fullName evidence="13">Zinc transporter ZitB</fullName>
    </submittedName>
</protein>
<organism evidence="13 15">
    <name type="scientific">Devosia limi DSM 17137</name>
    <dbReference type="NCBI Taxonomy" id="1121477"/>
    <lineage>
        <taxon>Bacteria</taxon>
        <taxon>Pseudomonadati</taxon>
        <taxon>Pseudomonadota</taxon>
        <taxon>Alphaproteobacteria</taxon>
        <taxon>Hyphomicrobiales</taxon>
        <taxon>Devosiaceae</taxon>
        <taxon>Devosia</taxon>
    </lineage>
</organism>
<evidence type="ECO:0000256" key="10">
    <source>
        <dbReference type="SAM" id="Phobius"/>
    </source>
</evidence>
<dbReference type="InterPro" id="IPR058533">
    <property type="entry name" value="Cation_efflux_TM"/>
</dbReference>
<dbReference type="InterPro" id="IPR027469">
    <property type="entry name" value="Cation_efflux_TMD_sf"/>
</dbReference>
<dbReference type="SUPFAM" id="SSF161111">
    <property type="entry name" value="Cation efflux protein transmembrane domain-like"/>
    <property type="match status" value="1"/>
</dbReference>
<dbReference type="Pfam" id="PF01545">
    <property type="entry name" value="Cation_efflux"/>
    <property type="match status" value="1"/>
</dbReference>
<dbReference type="EMBL" id="FQVC01000001">
    <property type="protein sequence ID" value="SHE52577.1"/>
    <property type="molecule type" value="Genomic_DNA"/>
</dbReference>
<evidence type="ECO:0000256" key="3">
    <source>
        <dbReference type="ARBA" id="ARBA00022448"/>
    </source>
</evidence>
<evidence type="ECO:0000313" key="16">
    <source>
        <dbReference type="Proteomes" id="UP000184533"/>
    </source>
</evidence>
<feature type="transmembrane region" description="Helical" evidence="10">
    <location>
        <begin position="211"/>
        <end position="229"/>
    </location>
</feature>
<evidence type="ECO:0000256" key="5">
    <source>
        <dbReference type="ARBA" id="ARBA00022906"/>
    </source>
</evidence>
<feature type="transmembrane region" description="Helical" evidence="10">
    <location>
        <begin position="180"/>
        <end position="205"/>
    </location>
</feature>
<dbReference type="Proteomes" id="UP000184533">
    <property type="component" value="Unassembled WGS sequence"/>
</dbReference>
<feature type="domain" description="Cation efflux protein transmembrane" evidence="11">
    <location>
        <begin position="47"/>
        <end position="237"/>
    </location>
</feature>
<keyword evidence="6 10" id="KW-1133">Transmembrane helix</keyword>
<evidence type="ECO:0000256" key="6">
    <source>
        <dbReference type="ARBA" id="ARBA00022989"/>
    </source>
</evidence>
<dbReference type="RefSeq" id="WP_046137322.1">
    <property type="nucleotide sequence ID" value="NZ_FQVC01000001.1"/>
</dbReference>
<keyword evidence="3" id="KW-0813">Transport</keyword>
<name>A0A0F5L2B7_9HYPH</name>
<dbReference type="GO" id="GO:0005385">
    <property type="term" value="F:zinc ion transmembrane transporter activity"/>
    <property type="evidence" value="ECO:0007669"/>
    <property type="project" value="TreeGrafter"/>
</dbReference>
<evidence type="ECO:0000313" key="15">
    <source>
        <dbReference type="Proteomes" id="UP000033608"/>
    </source>
</evidence>
<evidence type="ECO:0000256" key="8">
    <source>
        <dbReference type="ARBA" id="ARBA00023136"/>
    </source>
</evidence>
<feature type="transmembrane region" description="Helical" evidence="10">
    <location>
        <begin position="79"/>
        <end position="96"/>
    </location>
</feature>
<sequence>MTAHDSSKHKQKGQTHHDHADHDHAGHDHAGHSHAPAVSNNNERVVLLGLLLTASFMVIEVIGGVMSGSLALIADAGHMLTDALALGLAWTGFRLGRRAPDGRRTFGYLRLEVVAGFVNALALMLLVAWIAYEAVLRLLEPSPVLAGPMMIVAVAGLIINIVVFFILSRGDKDHINIKGAMLHVLGDLLGSVAAIVAAIVIWLTGWTPIDPILSVLLSALVLRSGWALLKSSLNILMEGVPGNVVIDEVRGALSAIPGVKAVSHVHVWSITSGRPAATLELALAGGADPAGTTAAVKDVLADKYGIGHATVEIDWAKTAGTGALPAADD</sequence>
<feature type="domain" description="Cation efflux protein cytoplasmic" evidence="12">
    <location>
        <begin position="243"/>
        <end position="314"/>
    </location>
</feature>
<accession>A0A0F5L2B7</accession>
<dbReference type="AlphaFoldDB" id="A0A0F5L2B7"/>
<feature type="transmembrane region" description="Helical" evidence="10">
    <location>
        <begin position="144"/>
        <end position="168"/>
    </location>
</feature>
<dbReference type="InterPro" id="IPR002524">
    <property type="entry name" value="Cation_efflux"/>
</dbReference>
<dbReference type="InterPro" id="IPR027470">
    <property type="entry name" value="Cation_efflux_CTD"/>
</dbReference>
<reference evidence="13 15" key="1">
    <citation type="submission" date="2015-03" db="EMBL/GenBank/DDBJ databases">
        <authorList>
            <person name="Hassan Y.I."/>
            <person name="Lepp D."/>
            <person name="Zhou T."/>
        </authorList>
    </citation>
    <scope>NUCLEOTIDE SEQUENCE [LARGE SCALE GENOMIC DNA]</scope>
    <source>
        <strain evidence="13 15">DSM 17137</strain>
    </source>
</reference>
<comment type="similarity">
    <text evidence="2">Belongs to the cation diffusion facilitator (CDF) transporter (TC 2.A.4) family. SLC30A subfamily.</text>
</comment>
<dbReference type="InterPro" id="IPR050681">
    <property type="entry name" value="CDF/SLC30A"/>
</dbReference>
<proteinExistence type="inferred from homology"/>
<keyword evidence="8 10" id="KW-0472">Membrane</keyword>
<evidence type="ECO:0000256" key="7">
    <source>
        <dbReference type="ARBA" id="ARBA00023065"/>
    </source>
</evidence>
<dbReference type="OrthoDB" id="9809646at2"/>
<dbReference type="GO" id="GO:0005886">
    <property type="term" value="C:plasma membrane"/>
    <property type="evidence" value="ECO:0007669"/>
    <property type="project" value="TreeGrafter"/>
</dbReference>
<dbReference type="SUPFAM" id="SSF160240">
    <property type="entry name" value="Cation efflux protein cytoplasmic domain-like"/>
    <property type="match status" value="1"/>
</dbReference>
<keyword evidence="4 10" id="KW-0812">Transmembrane</keyword>
<dbReference type="PATRIC" id="fig|1121477.3.peg.1053"/>
<feature type="region of interest" description="Disordered" evidence="9">
    <location>
        <begin position="1"/>
        <end position="37"/>
    </location>
</feature>
<reference evidence="14 16" key="2">
    <citation type="submission" date="2016-11" db="EMBL/GenBank/DDBJ databases">
        <authorList>
            <person name="Jaros S."/>
            <person name="Januszkiewicz K."/>
            <person name="Wedrychowicz H."/>
        </authorList>
    </citation>
    <scope>NUCLEOTIDE SEQUENCE [LARGE SCALE GENOMIC DNA]</scope>
    <source>
        <strain evidence="14 16">DSM 17137</strain>
    </source>
</reference>
<keyword evidence="7" id="KW-0406">Ion transport</keyword>
<dbReference type="InterPro" id="IPR036837">
    <property type="entry name" value="Cation_efflux_CTD_sf"/>
</dbReference>
<feature type="compositionally biased region" description="Basic and acidic residues" evidence="9">
    <location>
        <begin position="15"/>
        <end position="31"/>
    </location>
</feature>
<evidence type="ECO:0000259" key="11">
    <source>
        <dbReference type="Pfam" id="PF01545"/>
    </source>
</evidence>
<dbReference type="Proteomes" id="UP000033608">
    <property type="component" value="Unassembled WGS sequence"/>
</dbReference>
<comment type="subcellular location">
    <subcellularLocation>
        <location evidence="1">Membrane</location>
        <topology evidence="1">Multi-pass membrane protein</topology>
    </subcellularLocation>
</comment>
<evidence type="ECO:0000259" key="12">
    <source>
        <dbReference type="Pfam" id="PF16916"/>
    </source>
</evidence>
<evidence type="ECO:0000313" key="13">
    <source>
        <dbReference type="EMBL" id="KKB75772.1"/>
    </source>
</evidence>
<dbReference type="Gene3D" id="1.20.1510.10">
    <property type="entry name" value="Cation efflux protein transmembrane domain"/>
    <property type="match status" value="1"/>
</dbReference>
<dbReference type="EMBL" id="LAJF01000158">
    <property type="protein sequence ID" value="KKB75772.1"/>
    <property type="molecule type" value="Genomic_DNA"/>
</dbReference>
<evidence type="ECO:0000256" key="9">
    <source>
        <dbReference type="SAM" id="MobiDB-lite"/>
    </source>
</evidence>
<feature type="transmembrane region" description="Helical" evidence="10">
    <location>
        <begin position="108"/>
        <end position="132"/>
    </location>
</feature>
<evidence type="ECO:0000256" key="2">
    <source>
        <dbReference type="ARBA" id="ARBA00008873"/>
    </source>
</evidence>